<dbReference type="AlphaFoldDB" id="A0A364XWY4"/>
<comment type="similarity">
    <text evidence="7">Belongs to the TonB-dependent receptor family.</text>
</comment>
<gene>
    <name evidence="10" type="ORF">DQQ10_25885</name>
</gene>
<keyword evidence="5 7" id="KW-0472">Membrane</keyword>
<dbReference type="Pfam" id="PF13715">
    <property type="entry name" value="CarbopepD_reg_2"/>
    <property type="match status" value="1"/>
</dbReference>
<evidence type="ECO:0000259" key="9">
    <source>
        <dbReference type="Pfam" id="PF07715"/>
    </source>
</evidence>
<evidence type="ECO:0000313" key="10">
    <source>
        <dbReference type="EMBL" id="RAV98037.1"/>
    </source>
</evidence>
<name>A0A364XWY4_9BACT</name>
<dbReference type="InterPro" id="IPR008969">
    <property type="entry name" value="CarboxyPept-like_regulatory"/>
</dbReference>
<dbReference type="OrthoDB" id="9768177at2"/>
<feature type="domain" description="TonB-dependent receptor plug" evidence="9">
    <location>
        <begin position="141"/>
        <end position="246"/>
    </location>
</feature>
<dbReference type="InterPro" id="IPR012910">
    <property type="entry name" value="Plug_dom"/>
</dbReference>
<evidence type="ECO:0000256" key="7">
    <source>
        <dbReference type="PROSITE-ProRule" id="PRU01360"/>
    </source>
</evidence>
<proteinExistence type="inferred from homology"/>
<dbReference type="NCBIfam" id="TIGR04056">
    <property type="entry name" value="OMP_RagA_SusC"/>
    <property type="match status" value="1"/>
</dbReference>
<protein>
    <recommendedName>
        <fullName evidence="9">TonB-dependent receptor plug domain-containing protein</fullName>
    </recommendedName>
</protein>
<dbReference type="InterPro" id="IPR036942">
    <property type="entry name" value="Beta-barrel_TonB_sf"/>
</dbReference>
<keyword evidence="4 7" id="KW-0812">Transmembrane</keyword>
<evidence type="ECO:0000256" key="6">
    <source>
        <dbReference type="ARBA" id="ARBA00023237"/>
    </source>
</evidence>
<evidence type="ECO:0000313" key="11">
    <source>
        <dbReference type="Proteomes" id="UP000251889"/>
    </source>
</evidence>
<keyword evidence="3 7" id="KW-1134">Transmembrane beta strand</keyword>
<evidence type="ECO:0000256" key="3">
    <source>
        <dbReference type="ARBA" id="ARBA00022452"/>
    </source>
</evidence>
<comment type="caution">
    <text evidence="10">The sequence shown here is derived from an EMBL/GenBank/DDBJ whole genome shotgun (WGS) entry which is preliminary data.</text>
</comment>
<dbReference type="Pfam" id="PF07715">
    <property type="entry name" value="Plug"/>
    <property type="match status" value="1"/>
</dbReference>
<dbReference type="NCBIfam" id="TIGR04057">
    <property type="entry name" value="SusC_RagA_signa"/>
    <property type="match status" value="1"/>
</dbReference>
<keyword evidence="11" id="KW-1185">Reference proteome</keyword>
<dbReference type="InterPro" id="IPR023996">
    <property type="entry name" value="TonB-dep_OMP_SusC/RagA"/>
</dbReference>
<dbReference type="SUPFAM" id="SSF56935">
    <property type="entry name" value="Porins"/>
    <property type="match status" value="1"/>
</dbReference>
<dbReference type="GO" id="GO:0009279">
    <property type="term" value="C:cell outer membrane"/>
    <property type="evidence" value="ECO:0007669"/>
    <property type="project" value="UniProtKB-SubCell"/>
</dbReference>
<sequence>MTKHRLLDDRRSYRSKCSPTGGIAVLMVLLMMILGSLELYAGRPGQSAHTVSGTITSADDGAPMPGVNILVKGTLIGTATDADGKYSLELPDGNGTLVVTFIGYERQEIEVAGRTSINITLTADVSQLAEVVVIGYGTQSKETLTGSVATVDAENIVKRPVSNSRLALQGVAPGLTVQDAGGSPGGEDVRVSVRGTGNLNFPNPLYVIDGIPQDFSRVDPNDIASISVLKDAAAAAIYGSRAANGVVVITTKRGAMGQNSVTYNGYIGITKPTRLPERVNIGDYLRLVNEAYANAGQPAKFSDEYIEKSINPANEEERLRYPDTDHFGLIYDKGVQHSHSIGLTGGEQIGAKQFRYNVSFNYLDQGGILVVNSKLKRYSMRTNLDLKFNERFSMSMDMNVIRTDRDYPARESDVYFRLIHDNPPNYVPKFPNGKYSKVTDFNALAFLESARARQLRNYYYVNLTGTLKLMEGLKLKGTLAPLSETLRQTSNRDKVDFYDYNGNIIAGNASRWGIISNEDRREERFELYLQSVLEYEKNFDKHFIKALLGAERITQNFNWSRAYKEGYYNNELDAIGTGDVAVDFAEGNDEALRLGSAFGRLNYDYDERYLLEANFRYDGASRFANDYRWGLFPSFSAGWVISQEQFMSNVKFINQLKLRGSYGELGNQDIRDPNNNNTPLYYNFLSYVTTGNPYAFNNTAVQGAWQSSLGVENLQWETAKMTDIGIDVQFFDGKFGITADYYKKVTEDVLFLIPIPGVAGMPTPPQNGVEIENKGIELALSYNGTIKKDLSISATFMISENKNQILDLKGAGPVLRNSNRTAFIEGEEVDVIYGYKTDGLLTQEDIDNGVPLLFSNSKPGDVKYLDISGPNGVPDGIVSATYDRVTLGSSLPHYQTSLNVSLRYKNFDLSFLLQGALQQKSILFGALIEGPNWENYTHKDMLKRWTEENPDPNASWPRLERSATKSQESSDFWVRDTRYVRMKNLTLGYNFSPGLLSKIGLATARVYVGADNLFTISPEGLLDPEFPSGGRVTYYPQTKTFFAGLNLKL</sequence>
<dbReference type="Proteomes" id="UP000251889">
    <property type="component" value="Unassembled WGS sequence"/>
</dbReference>
<evidence type="ECO:0000256" key="8">
    <source>
        <dbReference type="SAM" id="Phobius"/>
    </source>
</evidence>
<dbReference type="InterPro" id="IPR039426">
    <property type="entry name" value="TonB-dep_rcpt-like"/>
</dbReference>
<evidence type="ECO:0000256" key="4">
    <source>
        <dbReference type="ARBA" id="ARBA00022692"/>
    </source>
</evidence>
<keyword evidence="2 7" id="KW-0813">Transport</keyword>
<dbReference type="Gene3D" id="2.60.40.1120">
    <property type="entry name" value="Carboxypeptidase-like, regulatory domain"/>
    <property type="match status" value="1"/>
</dbReference>
<dbReference type="EMBL" id="QMFY01000023">
    <property type="protein sequence ID" value="RAV98037.1"/>
    <property type="molecule type" value="Genomic_DNA"/>
</dbReference>
<dbReference type="Gene3D" id="2.170.130.10">
    <property type="entry name" value="TonB-dependent receptor, plug domain"/>
    <property type="match status" value="1"/>
</dbReference>
<evidence type="ECO:0000256" key="2">
    <source>
        <dbReference type="ARBA" id="ARBA00022448"/>
    </source>
</evidence>
<evidence type="ECO:0000256" key="5">
    <source>
        <dbReference type="ARBA" id="ARBA00023136"/>
    </source>
</evidence>
<dbReference type="InterPro" id="IPR037066">
    <property type="entry name" value="Plug_dom_sf"/>
</dbReference>
<accession>A0A364XWY4</accession>
<dbReference type="PROSITE" id="PS52016">
    <property type="entry name" value="TONB_DEPENDENT_REC_3"/>
    <property type="match status" value="1"/>
</dbReference>
<reference evidence="10 11" key="1">
    <citation type="submission" date="2018-06" db="EMBL/GenBank/DDBJ databases">
        <title>Chryseolinea flavus sp. nov., a member of the phylum Bacteroidetes isolated from soil.</title>
        <authorList>
            <person name="Li Y."/>
            <person name="Wang J."/>
        </authorList>
    </citation>
    <scope>NUCLEOTIDE SEQUENCE [LARGE SCALE GENOMIC DNA]</scope>
    <source>
        <strain evidence="10 11">SDU1-6</strain>
    </source>
</reference>
<dbReference type="RefSeq" id="WP_112749853.1">
    <property type="nucleotide sequence ID" value="NZ_QMFY01000023.1"/>
</dbReference>
<evidence type="ECO:0000256" key="1">
    <source>
        <dbReference type="ARBA" id="ARBA00004571"/>
    </source>
</evidence>
<organism evidence="10 11">
    <name type="scientific">Pseudochryseolinea flava</name>
    <dbReference type="NCBI Taxonomy" id="2059302"/>
    <lineage>
        <taxon>Bacteria</taxon>
        <taxon>Pseudomonadati</taxon>
        <taxon>Bacteroidota</taxon>
        <taxon>Cytophagia</taxon>
        <taxon>Cytophagales</taxon>
        <taxon>Fulvivirgaceae</taxon>
        <taxon>Pseudochryseolinea</taxon>
    </lineage>
</organism>
<dbReference type="Gene3D" id="2.40.170.20">
    <property type="entry name" value="TonB-dependent receptor, beta-barrel domain"/>
    <property type="match status" value="1"/>
</dbReference>
<comment type="subcellular location">
    <subcellularLocation>
        <location evidence="1 7">Cell outer membrane</location>
        <topology evidence="1 7">Multi-pass membrane protein</topology>
    </subcellularLocation>
</comment>
<keyword evidence="8" id="KW-1133">Transmembrane helix</keyword>
<keyword evidence="6 7" id="KW-0998">Cell outer membrane</keyword>
<dbReference type="SUPFAM" id="SSF49464">
    <property type="entry name" value="Carboxypeptidase regulatory domain-like"/>
    <property type="match status" value="1"/>
</dbReference>
<feature type="transmembrane region" description="Helical" evidence="8">
    <location>
        <begin position="21"/>
        <end position="41"/>
    </location>
</feature>
<dbReference type="InterPro" id="IPR023997">
    <property type="entry name" value="TonB-dep_OMP_SusC/RagA_CS"/>
</dbReference>